<name>A0A4R0ILL6_9ACTN</name>
<sequence length="406" mass="45242">MNERRNRLGSPTAAAWAHLGDAELAGVALSQTAEEHLAGCPWCQRRRQAMSAQDRDELSAMLEELDAQPVSSAALEAAAAWSLPSELEALLRTDEAGRPDVAPAQLWRLSWRGEDALVVVLERDSWWVRVAPLTTDVALADEYTFVADENSTTLRHPTGIFLRAAATVPMYTFARFLGDVGTAGSDDVGESLRRLEASCIRQAAPPDGLTTGSRLEPDDWDRLEALDALHDQMRWFESATRGVVDKSGLIVGRDGEIESSPDAVDASELLKRPGGTLGEVMAATHIEAVRLQALKTGRAKPTRDERAVLEQYFGVPVKTAHPPKKRLALLEVLSRPSHRDDWLEWQQQIDALDVEVEDALVPFMEHMLEASPAMRSGVTRSVQPEEEWSLDDWRRWWEERFALRRK</sequence>
<accession>A0A4R0ILL6</accession>
<protein>
    <submittedName>
        <fullName evidence="1">Uncharacterized protein</fullName>
    </submittedName>
</protein>
<comment type="caution">
    <text evidence="1">The sequence shown here is derived from an EMBL/GenBank/DDBJ whole genome shotgun (WGS) entry which is preliminary data.</text>
</comment>
<gene>
    <name evidence="1" type="ORF">E0H92_34310</name>
</gene>
<evidence type="ECO:0000313" key="2">
    <source>
        <dbReference type="Proteomes" id="UP000294225"/>
    </source>
</evidence>
<proteinExistence type="predicted"/>
<dbReference type="AlphaFoldDB" id="A0A4R0ILL6"/>
<dbReference type="EMBL" id="SJKC01000005">
    <property type="protein sequence ID" value="TCC33220.1"/>
    <property type="molecule type" value="Genomic_DNA"/>
</dbReference>
<dbReference type="RefSeq" id="WP_131499171.1">
    <property type="nucleotide sequence ID" value="NZ_SJKC01000005.1"/>
</dbReference>
<dbReference type="Proteomes" id="UP000294225">
    <property type="component" value="Unassembled WGS sequence"/>
</dbReference>
<reference evidence="1 2" key="1">
    <citation type="submission" date="2019-02" db="EMBL/GenBank/DDBJ databases">
        <title>Kribbella capetownensis sp. nov. and Kribbella speibonae sp. nov., isolated from soil.</title>
        <authorList>
            <person name="Curtis S.M."/>
            <person name="Norton I."/>
            <person name="Everest G.J."/>
            <person name="Meyers P.R."/>
        </authorList>
    </citation>
    <scope>NUCLEOTIDE SEQUENCE [LARGE SCALE GENOMIC DNA]</scope>
    <source>
        <strain evidence="1 2">YM55</strain>
    </source>
</reference>
<organism evidence="1 2">
    <name type="scientific">Kribbella speibonae</name>
    <dbReference type="NCBI Taxonomy" id="1572660"/>
    <lineage>
        <taxon>Bacteria</taxon>
        <taxon>Bacillati</taxon>
        <taxon>Actinomycetota</taxon>
        <taxon>Actinomycetes</taxon>
        <taxon>Propionibacteriales</taxon>
        <taxon>Kribbellaceae</taxon>
        <taxon>Kribbella</taxon>
    </lineage>
</organism>
<evidence type="ECO:0000313" key="1">
    <source>
        <dbReference type="EMBL" id="TCC33220.1"/>
    </source>
</evidence>